<keyword evidence="6" id="KW-1185">Reference proteome</keyword>
<comment type="caution">
    <text evidence="5">The sequence shown here is derived from an EMBL/GenBank/DDBJ whole genome shotgun (WGS) entry which is preliminary data.</text>
</comment>
<dbReference type="GO" id="GO:0034511">
    <property type="term" value="F:U3 snoRNA binding"/>
    <property type="evidence" value="ECO:0007669"/>
    <property type="project" value="TreeGrafter"/>
</dbReference>
<evidence type="ECO:0000259" key="4">
    <source>
        <dbReference type="SMART" id="SM01362"/>
    </source>
</evidence>
<evidence type="ECO:0000313" key="6">
    <source>
        <dbReference type="Proteomes" id="UP001168990"/>
    </source>
</evidence>
<reference evidence="5" key="1">
    <citation type="journal article" date="2023" name="bioRxiv">
        <title>Scaffold-level genome assemblies of two parasitoid biocontrol wasps reveal the parthenogenesis mechanism and an associated novel virus.</title>
        <authorList>
            <person name="Inwood S."/>
            <person name="Skelly J."/>
            <person name="Guhlin J."/>
            <person name="Harrop T."/>
            <person name="Goldson S."/>
            <person name="Dearden P."/>
        </authorList>
    </citation>
    <scope>NUCLEOTIDE SEQUENCE</scope>
    <source>
        <strain evidence="5">Irish</strain>
        <tissue evidence="5">Whole body</tissue>
    </source>
</reference>
<dbReference type="InterPro" id="IPR007034">
    <property type="entry name" value="BMS1_TSR1_C"/>
</dbReference>
<organism evidence="5 6">
    <name type="scientific">Microctonus aethiopoides</name>
    <dbReference type="NCBI Taxonomy" id="144406"/>
    <lineage>
        <taxon>Eukaryota</taxon>
        <taxon>Metazoa</taxon>
        <taxon>Ecdysozoa</taxon>
        <taxon>Arthropoda</taxon>
        <taxon>Hexapoda</taxon>
        <taxon>Insecta</taxon>
        <taxon>Pterygota</taxon>
        <taxon>Neoptera</taxon>
        <taxon>Endopterygota</taxon>
        <taxon>Hymenoptera</taxon>
        <taxon>Apocrita</taxon>
        <taxon>Ichneumonoidea</taxon>
        <taxon>Braconidae</taxon>
        <taxon>Euphorinae</taxon>
        <taxon>Microctonus</taxon>
    </lineage>
</organism>
<evidence type="ECO:0000313" key="5">
    <source>
        <dbReference type="EMBL" id="KAK0165500.1"/>
    </source>
</evidence>
<dbReference type="SMART" id="SM01362">
    <property type="entry name" value="DUF663"/>
    <property type="match status" value="1"/>
</dbReference>
<comment type="function">
    <text evidence="1">Required during maturation of the 40S ribosomal subunit in the nucleolus.</text>
</comment>
<reference evidence="5" key="2">
    <citation type="submission" date="2023-03" db="EMBL/GenBank/DDBJ databases">
        <authorList>
            <person name="Inwood S.N."/>
            <person name="Skelly J.G."/>
            <person name="Guhlin J."/>
            <person name="Harrop T.W.R."/>
            <person name="Goldson S.G."/>
            <person name="Dearden P.K."/>
        </authorList>
    </citation>
    <scope>NUCLEOTIDE SEQUENCE</scope>
    <source>
        <strain evidence="5">Irish</strain>
        <tissue evidence="5">Whole body</tissue>
    </source>
</reference>
<dbReference type="GO" id="GO:0005525">
    <property type="term" value="F:GTP binding"/>
    <property type="evidence" value="ECO:0007669"/>
    <property type="project" value="TreeGrafter"/>
</dbReference>
<dbReference type="GO" id="GO:0000462">
    <property type="term" value="P:maturation of SSU-rRNA from tricistronic rRNA transcript (SSU-rRNA, 5.8S rRNA, LSU-rRNA)"/>
    <property type="evidence" value="ECO:0007669"/>
    <property type="project" value="TreeGrafter"/>
</dbReference>
<dbReference type="AlphaFoldDB" id="A0AA39F9L5"/>
<dbReference type="PANTHER" id="PTHR12858">
    <property type="entry name" value="RIBOSOME BIOGENESIS PROTEIN"/>
    <property type="match status" value="1"/>
</dbReference>
<dbReference type="Pfam" id="PF04950">
    <property type="entry name" value="RIBIOP_C"/>
    <property type="match status" value="1"/>
</dbReference>
<feature type="compositionally biased region" description="Acidic residues" evidence="3">
    <location>
        <begin position="98"/>
        <end position="112"/>
    </location>
</feature>
<dbReference type="GO" id="GO:0000479">
    <property type="term" value="P:endonucleolytic cleavage of tricistronic rRNA transcript (SSU-rRNA, 5.8S rRNA, LSU-rRNA)"/>
    <property type="evidence" value="ECO:0007669"/>
    <property type="project" value="TreeGrafter"/>
</dbReference>
<protein>
    <recommendedName>
        <fullName evidence="2">Pre-rRNA-processing protein TSR1 homolog</fullName>
    </recommendedName>
</protein>
<sequence>MENYDEEDLPINIKSSYLGQNNVETLKVSGYLRGVPLDPHPITNSDSSKERLRKKTVKLVSKGTSEYQAAWIVDDNDDCEDDGSDDKKMSIAQAQSDIDVENSDKEDMDDNEDFETLTVSEAPNDDNRYDDQMDIYKDPDGYITLHIKNVSEEHFKCFKKLEDAPLILIGLLANEHKMSLLNVLLKRKHDIDAQPIKSKERLIFQCGFRRFCACSVCSEHTNGSKHKFARFFQPNDTVVPDMNAPITFPPCRVMCCKKQNYYGIGIRQMDI</sequence>
<dbReference type="GO" id="GO:0030688">
    <property type="term" value="C:preribosome, small subunit precursor"/>
    <property type="evidence" value="ECO:0007669"/>
    <property type="project" value="TreeGrafter"/>
</dbReference>
<dbReference type="GO" id="GO:0003924">
    <property type="term" value="F:GTPase activity"/>
    <property type="evidence" value="ECO:0007669"/>
    <property type="project" value="TreeGrafter"/>
</dbReference>
<dbReference type="EMBL" id="JAQQBS010001422">
    <property type="protein sequence ID" value="KAK0165500.1"/>
    <property type="molecule type" value="Genomic_DNA"/>
</dbReference>
<gene>
    <name evidence="5" type="ORF">PV328_004007</name>
</gene>
<proteinExistence type="predicted"/>
<feature type="region of interest" description="Disordered" evidence="3">
    <location>
        <begin position="93"/>
        <end position="112"/>
    </location>
</feature>
<evidence type="ECO:0000256" key="2">
    <source>
        <dbReference type="ARBA" id="ARBA00040070"/>
    </source>
</evidence>
<evidence type="ECO:0000256" key="3">
    <source>
        <dbReference type="SAM" id="MobiDB-lite"/>
    </source>
</evidence>
<dbReference type="Proteomes" id="UP001168990">
    <property type="component" value="Unassembled WGS sequence"/>
</dbReference>
<evidence type="ECO:0000256" key="1">
    <source>
        <dbReference type="ARBA" id="ARBA00037087"/>
    </source>
</evidence>
<feature type="domain" description="Ribosome biogenesis protein BMS1/TSR1 C-terminal" evidence="4">
    <location>
        <begin position="44"/>
        <end position="271"/>
    </location>
</feature>
<accession>A0AA39F9L5</accession>
<name>A0AA39F9L5_9HYME</name>
<dbReference type="InterPro" id="IPR039761">
    <property type="entry name" value="Bms1/Tsr1"/>
</dbReference>
<dbReference type="PANTHER" id="PTHR12858:SF1">
    <property type="entry name" value="PRE-RRNA-PROCESSING PROTEIN TSR1 HOMOLOG"/>
    <property type="match status" value="1"/>
</dbReference>